<dbReference type="VEuPathDB" id="FungiDB:ASPBRDRAFT_199225"/>
<dbReference type="InterPro" id="IPR033964">
    <property type="entry name" value="ABBA"/>
</dbReference>
<comment type="pathway">
    <text evidence="1">Secondary metabolite biosynthesis.</text>
</comment>
<dbReference type="SFLD" id="SFLDS00036">
    <property type="entry name" value="Aromatic_Prenyltransferase"/>
    <property type="match status" value="1"/>
</dbReference>
<dbReference type="PIRSF" id="PIRSF000509">
    <property type="entry name" value="Trp_DMAT"/>
    <property type="match status" value="1"/>
</dbReference>
<feature type="binding site" evidence="4">
    <location>
        <position position="302"/>
    </location>
    <ligand>
        <name>dimethylallyl diphosphate</name>
        <dbReference type="ChEBI" id="CHEBI:57623"/>
    </ligand>
</feature>
<evidence type="ECO:0008006" key="7">
    <source>
        <dbReference type="Google" id="ProtNLM"/>
    </source>
</evidence>
<evidence type="ECO:0000256" key="2">
    <source>
        <dbReference type="ARBA" id="ARBA00010209"/>
    </source>
</evidence>
<dbReference type="EMBL" id="KV878691">
    <property type="protein sequence ID" value="OJJ68082.1"/>
    <property type="molecule type" value="Genomic_DNA"/>
</dbReference>
<feature type="binding site" evidence="4">
    <location>
        <position position="149"/>
    </location>
    <ligand>
        <name>dimethylallyl diphosphate</name>
        <dbReference type="ChEBI" id="CHEBI:57623"/>
    </ligand>
</feature>
<dbReference type="RefSeq" id="XP_067475331.1">
    <property type="nucleotide sequence ID" value="XM_067621304.1"/>
</dbReference>
<feature type="binding site" evidence="4">
    <location>
        <position position="382"/>
    </location>
    <ligand>
        <name>dimethylallyl diphosphate</name>
        <dbReference type="ChEBI" id="CHEBI:57623"/>
    </ligand>
</feature>
<dbReference type="SFLD" id="SFLDG01162">
    <property type="entry name" value="I"/>
    <property type="match status" value="1"/>
</dbReference>
<dbReference type="InterPro" id="IPR017795">
    <property type="entry name" value="ABBA_NscD-like"/>
</dbReference>
<comment type="similarity">
    <text evidence="2">Belongs to the tryptophan dimethylallyltransferase family.</text>
</comment>
<keyword evidence="3" id="KW-0808">Transferase</keyword>
<dbReference type="PANTHER" id="PTHR40627">
    <property type="entry name" value="INDOLE PRENYLTRANSFERASE TDIB-RELATED"/>
    <property type="match status" value="1"/>
</dbReference>
<feature type="binding site" evidence="4">
    <location>
        <position position="228"/>
    </location>
    <ligand>
        <name>dimethylallyl diphosphate</name>
        <dbReference type="ChEBI" id="CHEBI:57623"/>
    </ligand>
</feature>
<evidence type="ECO:0000313" key="5">
    <source>
        <dbReference type="EMBL" id="OJJ68082.1"/>
    </source>
</evidence>
<dbReference type="OrthoDB" id="3354387at2759"/>
<sequence>MGSLSPLLPGSPRMLPQFFISVLYALFSSLFNLIPEHGKAHLLKSGRARYFLPSIWEQVDYDLRNVLNHHGRYWWHTTGYVLNLLLQEAGYTDRAQRRILAFFGRSIAPHLGVADEPGAQRWPSFMTDNHNPIELSWDWHTGKKAPTVRFSIEPVGPYAGTQVDPDNQSADARFRKVMMQALPSMDREWFDHFDHALAPDMPPRGCMEGHPSKIFYAFDLSEEDTTGKAYFFPGFKARSTQQTNLQVLAHAIRTAPHCTDNEKLGAFSIFENFAQDPATPPLEMDMLAIDLVRPADSRLKIYFRTRETSFASVRQMMTMGNRIRSPSLEAGLRNLRKLWDGLLAQTGVPDETPLPAAHHRTGGILYNMEFRPGSTAPNVKVYIPARHYAPSDWHVVSALNEYMYGLHGQSEPPSIRTYSETLRQVFTPDALQQRGLHTYIACSVQSGGDLRVVSYMNVQSEKFATA</sequence>
<feature type="binding site" evidence="4">
    <location>
        <position position="298"/>
    </location>
    <ligand>
        <name>dimethylallyl diphosphate</name>
        <dbReference type="ChEBI" id="CHEBI:57623"/>
    </ligand>
</feature>
<feature type="binding site" evidence="4">
    <location>
        <position position="134"/>
    </location>
    <ligand>
        <name>L-tryptophan</name>
        <dbReference type="ChEBI" id="CHEBI:57912"/>
    </ligand>
</feature>
<organism evidence="5 6">
    <name type="scientific">Aspergillus brasiliensis (strain CBS 101740 / IMI 381727 / IBT 21946)</name>
    <dbReference type="NCBI Taxonomy" id="767769"/>
    <lineage>
        <taxon>Eukaryota</taxon>
        <taxon>Fungi</taxon>
        <taxon>Dikarya</taxon>
        <taxon>Ascomycota</taxon>
        <taxon>Pezizomycotina</taxon>
        <taxon>Eurotiomycetes</taxon>
        <taxon>Eurotiomycetidae</taxon>
        <taxon>Eurotiales</taxon>
        <taxon>Aspergillaceae</taxon>
        <taxon>Aspergillus</taxon>
        <taxon>Aspergillus subgen. Circumdati</taxon>
    </lineage>
</organism>
<dbReference type="CDD" id="cd13929">
    <property type="entry name" value="PT-DMATS_CymD"/>
    <property type="match status" value="1"/>
</dbReference>
<dbReference type="GeneID" id="93573792"/>
<feature type="binding site" evidence="4">
    <location>
        <position position="300"/>
    </location>
    <ligand>
        <name>dimethylallyl diphosphate</name>
        <dbReference type="ChEBI" id="CHEBI:57623"/>
    </ligand>
</feature>
<dbReference type="InterPro" id="IPR012148">
    <property type="entry name" value="ABBA_DMATS-like"/>
</dbReference>
<dbReference type="PANTHER" id="PTHR40627:SF4">
    <property type="entry name" value="PRENYLTRANSFERASE ASQH1-RELATED"/>
    <property type="match status" value="1"/>
</dbReference>
<dbReference type="AlphaFoldDB" id="A0A1L9U8Y1"/>
<dbReference type="GO" id="GO:0016765">
    <property type="term" value="F:transferase activity, transferring alkyl or aryl (other than methyl) groups"/>
    <property type="evidence" value="ECO:0007669"/>
    <property type="project" value="InterPro"/>
</dbReference>
<name>A0A1L9U8Y1_ASPBC</name>
<evidence type="ECO:0000256" key="3">
    <source>
        <dbReference type="ARBA" id="ARBA00022679"/>
    </source>
</evidence>
<dbReference type="GO" id="GO:0009820">
    <property type="term" value="P:alkaloid metabolic process"/>
    <property type="evidence" value="ECO:0007669"/>
    <property type="project" value="InterPro"/>
</dbReference>
<proteinExistence type="inferred from homology"/>
<dbReference type="NCBIfam" id="TIGR03429">
    <property type="entry name" value="arom_pren_DMATS"/>
    <property type="match status" value="1"/>
</dbReference>
<accession>A0A1L9U8Y1</accession>
<reference evidence="6" key="1">
    <citation type="journal article" date="2017" name="Genome Biol.">
        <title>Comparative genomics reveals high biological diversity and specific adaptations in the industrially and medically important fungal genus Aspergillus.</title>
        <authorList>
            <person name="de Vries R.P."/>
            <person name="Riley R."/>
            <person name="Wiebenga A."/>
            <person name="Aguilar-Osorio G."/>
            <person name="Amillis S."/>
            <person name="Uchima C.A."/>
            <person name="Anderluh G."/>
            <person name="Asadollahi M."/>
            <person name="Askin M."/>
            <person name="Barry K."/>
            <person name="Battaglia E."/>
            <person name="Bayram O."/>
            <person name="Benocci T."/>
            <person name="Braus-Stromeyer S.A."/>
            <person name="Caldana C."/>
            <person name="Canovas D."/>
            <person name="Cerqueira G.C."/>
            <person name="Chen F."/>
            <person name="Chen W."/>
            <person name="Choi C."/>
            <person name="Clum A."/>
            <person name="Dos Santos R.A."/>
            <person name="Damasio A.R."/>
            <person name="Diallinas G."/>
            <person name="Emri T."/>
            <person name="Fekete E."/>
            <person name="Flipphi M."/>
            <person name="Freyberg S."/>
            <person name="Gallo A."/>
            <person name="Gournas C."/>
            <person name="Habgood R."/>
            <person name="Hainaut M."/>
            <person name="Harispe M.L."/>
            <person name="Henrissat B."/>
            <person name="Hilden K.S."/>
            <person name="Hope R."/>
            <person name="Hossain A."/>
            <person name="Karabika E."/>
            <person name="Karaffa L."/>
            <person name="Karanyi Z."/>
            <person name="Krasevec N."/>
            <person name="Kuo A."/>
            <person name="Kusch H."/>
            <person name="LaButti K."/>
            <person name="Lagendijk E.L."/>
            <person name="Lapidus A."/>
            <person name="Levasseur A."/>
            <person name="Lindquist E."/>
            <person name="Lipzen A."/>
            <person name="Logrieco A.F."/>
            <person name="MacCabe A."/>
            <person name="Maekelae M.R."/>
            <person name="Malavazi I."/>
            <person name="Melin P."/>
            <person name="Meyer V."/>
            <person name="Mielnichuk N."/>
            <person name="Miskei M."/>
            <person name="Molnar A.P."/>
            <person name="Mule G."/>
            <person name="Ngan C.Y."/>
            <person name="Orejas M."/>
            <person name="Orosz E."/>
            <person name="Ouedraogo J.P."/>
            <person name="Overkamp K.M."/>
            <person name="Park H.-S."/>
            <person name="Perrone G."/>
            <person name="Piumi F."/>
            <person name="Punt P.J."/>
            <person name="Ram A.F."/>
            <person name="Ramon A."/>
            <person name="Rauscher S."/>
            <person name="Record E."/>
            <person name="Riano-Pachon D.M."/>
            <person name="Robert V."/>
            <person name="Roehrig J."/>
            <person name="Ruller R."/>
            <person name="Salamov A."/>
            <person name="Salih N.S."/>
            <person name="Samson R.A."/>
            <person name="Sandor E."/>
            <person name="Sanguinetti M."/>
            <person name="Schuetze T."/>
            <person name="Sepcic K."/>
            <person name="Shelest E."/>
            <person name="Sherlock G."/>
            <person name="Sophianopoulou V."/>
            <person name="Squina F.M."/>
            <person name="Sun H."/>
            <person name="Susca A."/>
            <person name="Todd R.B."/>
            <person name="Tsang A."/>
            <person name="Unkles S.E."/>
            <person name="van de Wiele N."/>
            <person name="van Rossen-Uffink D."/>
            <person name="Oliveira J.V."/>
            <person name="Vesth T.C."/>
            <person name="Visser J."/>
            <person name="Yu J.-H."/>
            <person name="Zhou M."/>
            <person name="Andersen M.R."/>
            <person name="Archer D.B."/>
            <person name="Baker S.E."/>
            <person name="Benoit I."/>
            <person name="Brakhage A.A."/>
            <person name="Braus G.H."/>
            <person name="Fischer R."/>
            <person name="Frisvad J.C."/>
            <person name="Goldman G.H."/>
            <person name="Houbraken J."/>
            <person name="Oakley B."/>
            <person name="Pocsi I."/>
            <person name="Scazzocchio C."/>
            <person name="Seiboth B."/>
            <person name="vanKuyk P.A."/>
            <person name="Wortman J."/>
            <person name="Dyer P.S."/>
            <person name="Grigoriev I.V."/>
        </authorList>
    </citation>
    <scope>NUCLEOTIDE SEQUENCE [LARGE SCALE GENOMIC DNA]</scope>
    <source>
        <strain evidence="6">CBS 101740 / IMI 381727 / IBT 21946</strain>
    </source>
</reference>
<dbReference type="OMA" id="IRYSFEP"/>
<dbReference type="Proteomes" id="UP000184499">
    <property type="component" value="Unassembled WGS sequence"/>
</dbReference>
<feature type="binding site" evidence="4">
    <location>
        <position position="230"/>
    </location>
    <ligand>
        <name>dimethylallyl diphosphate</name>
        <dbReference type="ChEBI" id="CHEBI:57623"/>
    </ligand>
</feature>
<evidence type="ECO:0000256" key="4">
    <source>
        <dbReference type="PIRSR" id="PIRSR000509-1"/>
    </source>
</evidence>
<keyword evidence="6" id="KW-1185">Reference proteome</keyword>
<evidence type="ECO:0000313" key="6">
    <source>
        <dbReference type="Proteomes" id="UP000184499"/>
    </source>
</evidence>
<evidence type="ECO:0000256" key="1">
    <source>
        <dbReference type="ARBA" id="ARBA00005179"/>
    </source>
</evidence>
<dbReference type="Pfam" id="PF11991">
    <property type="entry name" value="Trp_DMAT"/>
    <property type="match status" value="1"/>
</dbReference>
<gene>
    <name evidence="5" type="ORF">ASPBRDRAFT_199225</name>
</gene>
<protein>
    <recommendedName>
        <fullName evidence="7">Aromatic prenyltransferase</fullName>
    </recommendedName>
</protein>